<dbReference type="GO" id="GO:0005506">
    <property type="term" value="F:iron ion binding"/>
    <property type="evidence" value="ECO:0007669"/>
    <property type="project" value="InterPro"/>
</dbReference>
<dbReference type="SMART" id="SM00702">
    <property type="entry name" value="P4Hc"/>
    <property type="match status" value="1"/>
</dbReference>
<protein>
    <recommendedName>
        <fullName evidence="8">Fe2OG dioxygenase domain-containing protein</fullName>
    </recommendedName>
</protein>
<evidence type="ECO:0000256" key="6">
    <source>
        <dbReference type="ARBA" id="ARBA00023004"/>
    </source>
</evidence>
<evidence type="ECO:0000256" key="4">
    <source>
        <dbReference type="ARBA" id="ARBA00022964"/>
    </source>
</evidence>
<keyword evidence="10" id="KW-1185">Reference proteome</keyword>
<dbReference type="Proteomes" id="UP000188354">
    <property type="component" value="Chromosome LG05"/>
</dbReference>
<feature type="region of interest" description="Disordered" evidence="7">
    <location>
        <begin position="1"/>
        <end position="30"/>
    </location>
</feature>
<dbReference type="AlphaFoldDB" id="A0A1J7HEV5"/>
<organism evidence="9 10">
    <name type="scientific">Lupinus angustifolius</name>
    <name type="common">Narrow-leaved blue lupine</name>
    <dbReference type="NCBI Taxonomy" id="3871"/>
    <lineage>
        <taxon>Eukaryota</taxon>
        <taxon>Viridiplantae</taxon>
        <taxon>Streptophyta</taxon>
        <taxon>Embryophyta</taxon>
        <taxon>Tracheophyta</taxon>
        <taxon>Spermatophyta</taxon>
        <taxon>Magnoliopsida</taxon>
        <taxon>eudicotyledons</taxon>
        <taxon>Gunneridae</taxon>
        <taxon>Pentapetalae</taxon>
        <taxon>rosids</taxon>
        <taxon>fabids</taxon>
        <taxon>Fabales</taxon>
        <taxon>Fabaceae</taxon>
        <taxon>Papilionoideae</taxon>
        <taxon>50 kb inversion clade</taxon>
        <taxon>genistoids sensu lato</taxon>
        <taxon>core genistoids</taxon>
        <taxon>Genisteae</taxon>
        <taxon>Lupinus</taxon>
    </lineage>
</organism>
<dbReference type="GO" id="GO:0051213">
    <property type="term" value="F:dioxygenase activity"/>
    <property type="evidence" value="ECO:0007669"/>
    <property type="project" value="UniProtKB-KW"/>
</dbReference>
<evidence type="ECO:0000256" key="7">
    <source>
        <dbReference type="SAM" id="MobiDB-lite"/>
    </source>
</evidence>
<evidence type="ECO:0000256" key="5">
    <source>
        <dbReference type="ARBA" id="ARBA00023002"/>
    </source>
</evidence>
<reference evidence="9 10" key="1">
    <citation type="journal article" date="2017" name="Plant Biotechnol. J.">
        <title>A comprehensive draft genome sequence for lupin (Lupinus angustifolius), an emerging health food: insights into plant-microbe interactions and legume evolution.</title>
        <authorList>
            <person name="Hane J.K."/>
            <person name="Ming Y."/>
            <person name="Kamphuis L.G."/>
            <person name="Nelson M.N."/>
            <person name="Garg G."/>
            <person name="Atkins C.A."/>
            <person name="Bayer P.E."/>
            <person name="Bravo A."/>
            <person name="Bringans S."/>
            <person name="Cannon S."/>
            <person name="Edwards D."/>
            <person name="Foley R."/>
            <person name="Gao L.L."/>
            <person name="Harrison M.J."/>
            <person name="Huang W."/>
            <person name="Hurgobin B."/>
            <person name="Li S."/>
            <person name="Liu C.W."/>
            <person name="McGrath A."/>
            <person name="Morahan G."/>
            <person name="Murray J."/>
            <person name="Weller J."/>
            <person name="Jian J."/>
            <person name="Singh K.B."/>
        </authorList>
    </citation>
    <scope>NUCLEOTIDE SEQUENCE [LARGE SCALE GENOMIC DNA]</scope>
    <source>
        <strain evidence="10">cv. Tanjil</strain>
        <tissue evidence="9">Whole plant</tissue>
    </source>
</reference>
<dbReference type="EMBL" id="CM007365">
    <property type="protein sequence ID" value="OIW11344.1"/>
    <property type="molecule type" value="Genomic_DNA"/>
</dbReference>
<comment type="cofactor">
    <cofactor evidence="1">
        <name>L-ascorbate</name>
        <dbReference type="ChEBI" id="CHEBI:38290"/>
    </cofactor>
</comment>
<dbReference type="GO" id="GO:0031418">
    <property type="term" value="F:L-ascorbic acid binding"/>
    <property type="evidence" value="ECO:0007669"/>
    <property type="project" value="UniProtKB-KW"/>
</dbReference>
<name>A0A1J7HEV5_LUPAN</name>
<gene>
    <name evidence="9" type="ORF">TanjilG_19600</name>
</gene>
<dbReference type="GO" id="GO:0016705">
    <property type="term" value="F:oxidoreductase activity, acting on paired donors, with incorporation or reduction of molecular oxygen"/>
    <property type="evidence" value="ECO:0007669"/>
    <property type="project" value="InterPro"/>
</dbReference>
<keyword evidence="4" id="KW-0223">Dioxygenase</keyword>
<feature type="domain" description="Fe2OG dioxygenase" evidence="8">
    <location>
        <begin position="237"/>
        <end position="336"/>
    </location>
</feature>
<accession>A0A1J7HEV5</accession>
<keyword evidence="2" id="KW-0479">Metal-binding</keyword>
<sequence>MSFLRSSSDRRKSASKATRSTVRGGGKSKIVVNQRLQLNPDNNHQPESYEDLKSNHFGPWIFRELEKHLPSNMLNASRDKKVKYMSGILDEYLSPAERFRGQKQKEFRQKIISNYPPLHKELYTMHPTTFFVPEFLRAINDNTEDSFRRIMSEPAPGIFAFEMLQPRFCELLISEFDNFERWVHDQKVRVMRPNTMNHYGAVLDDFGFQTMLAKLMEDFICPLSKVFYAETGGANLDSHHGFIVEYGNNRDVDLGLHVDDSEVTLNVCLGTKFSGGDLFFRGMRCEKHVNTESRSEEIFDYSHFPGQAVLHHGRHRHGARATISGHRVNLLLWCRSSVYREIRKYQKGFCSWCGECKREKEERMHTLIDNTKLVSHYVIFILHAHALLSRKMT</sequence>
<keyword evidence="6" id="KW-0408">Iron</keyword>
<evidence type="ECO:0000256" key="3">
    <source>
        <dbReference type="ARBA" id="ARBA00022896"/>
    </source>
</evidence>
<dbReference type="InterPro" id="IPR005123">
    <property type="entry name" value="Oxoglu/Fe-dep_dioxygenase_dom"/>
</dbReference>
<proteinExistence type="predicted"/>
<evidence type="ECO:0000256" key="1">
    <source>
        <dbReference type="ARBA" id="ARBA00001961"/>
    </source>
</evidence>
<dbReference type="InterPro" id="IPR006620">
    <property type="entry name" value="Pro_4_hyd_alph"/>
</dbReference>
<dbReference type="SUPFAM" id="SSF51197">
    <property type="entry name" value="Clavaminate synthase-like"/>
    <property type="match status" value="1"/>
</dbReference>
<dbReference type="PANTHER" id="PTHR24014:SF4">
    <property type="entry name" value="2-OXOGLUTARATE AND IRON-DEPENDENT OXYGENASE DOMAIN-CONTAINING PROTEIN 2"/>
    <property type="match status" value="1"/>
</dbReference>
<evidence type="ECO:0000313" key="10">
    <source>
        <dbReference type="Proteomes" id="UP000188354"/>
    </source>
</evidence>
<evidence type="ECO:0000259" key="8">
    <source>
        <dbReference type="PROSITE" id="PS51471"/>
    </source>
</evidence>
<keyword evidence="3" id="KW-0847">Vitamin C</keyword>
<evidence type="ECO:0000313" key="9">
    <source>
        <dbReference type="EMBL" id="OIW11344.1"/>
    </source>
</evidence>
<keyword evidence="5" id="KW-0560">Oxidoreductase</keyword>
<dbReference type="PROSITE" id="PS51471">
    <property type="entry name" value="FE2OG_OXY"/>
    <property type="match status" value="1"/>
</dbReference>
<dbReference type="Gramene" id="OIW11344">
    <property type="protein sequence ID" value="OIW11344"/>
    <property type="gene ID" value="TanjilG_19600"/>
</dbReference>
<dbReference type="Pfam" id="PF25238">
    <property type="entry name" value="OGFOD2-like"/>
    <property type="match status" value="1"/>
</dbReference>
<evidence type="ECO:0000256" key="2">
    <source>
        <dbReference type="ARBA" id="ARBA00022723"/>
    </source>
</evidence>
<dbReference type="PANTHER" id="PTHR24014">
    <property type="entry name" value="2-OXOGLUTARATE AND IRON-DEPENDENT OXYGENASE DOMAIN-CONTAINING PROTEIN 2"/>
    <property type="match status" value="1"/>
</dbReference>
<dbReference type="OMA" id="KFYRCAC"/>